<comment type="caution">
    <text evidence="2">The sequence shown here is derived from an EMBL/GenBank/DDBJ whole genome shotgun (WGS) entry which is preliminary data.</text>
</comment>
<proteinExistence type="predicted"/>
<feature type="transmembrane region" description="Helical" evidence="1">
    <location>
        <begin position="5"/>
        <end position="23"/>
    </location>
</feature>
<name>A0A8H7NX65_9APHY</name>
<keyword evidence="1" id="KW-0472">Membrane</keyword>
<keyword evidence="1" id="KW-0812">Transmembrane</keyword>
<accession>A0A8H7NX65</accession>
<evidence type="ECO:0000313" key="3">
    <source>
        <dbReference type="Proteomes" id="UP000639403"/>
    </source>
</evidence>
<feature type="transmembrane region" description="Helical" evidence="1">
    <location>
        <begin position="130"/>
        <end position="149"/>
    </location>
</feature>
<dbReference type="Proteomes" id="UP000639403">
    <property type="component" value="Unassembled WGS sequence"/>
</dbReference>
<reference evidence="2" key="1">
    <citation type="submission" date="2020-11" db="EMBL/GenBank/DDBJ databases">
        <authorList>
            <person name="Koelle M."/>
            <person name="Horta M.A.C."/>
            <person name="Nowrousian M."/>
            <person name="Ohm R.A."/>
            <person name="Benz P."/>
            <person name="Pilgard A."/>
        </authorList>
    </citation>
    <scope>NUCLEOTIDE SEQUENCE</scope>
    <source>
        <strain evidence="2">FPRL280</strain>
    </source>
</reference>
<organism evidence="2 3">
    <name type="scientific">Rhodonia placenta</name>
    <dbReference type="NCBI Taxonomy" id="104341"/>
    <lineage>
        <taxon>Eukaryota</taxon>
        <taxon>Fungi</taxon>
        <taxon>Dikarya</taxon>
        <taxon>Basidiomycota</taxon>
        <taxon>Agaricomycotina</taxon>
        <taxon>Agaricomycetes</taxon>
        <taxon>Polyporales</taxon>
        <taxon>Adustoporiaceae</taxon>
        <taxon>Rhodonia</taxon>
    </lineage>
</organism>
<evidence type="ECO:0000256" key="1">
    <source>
        <dbReference type="SAM" id="Phobius"/>
    </source>
</evidence>
<keyword evidence="1" id="KW-1133">Transmembrane helix</keyword>
<gene>
    <name evidence="2" type="ORF">IEO21_07990</name>
</gene>
<feature type="transmembrane region" description="Helical" evidence="1">
    <location>
        <begin position="29"/>
        <end position="53"/>
    </location>
</feature>
<feature type="transmembrane region" description="Helical" evidence="1">
    <location>
        <begin position="89"/>
        <end position="109"/>
    </location>
</feature>
<protein>
    <submittedName>
        <fullName evidence="2">Uncharacterized protein</fullName>
    </submittedName>
</protein>
<evidence type="ECO:0000313" key="2">
    <source>
        <dbReference type="EMBL" id="KAF9807955.1"/>
    </source>
</evidence>
<dbReference type="AlphaFoldDB" id="A0A8H7NX65"/>
<reference evidence="2" key="2">
    <citation type="journal article" name="Front. Microbiol.">
        <title>Degradative Capacity of Two Strains of Rhodonia placenta: From Phenotype to Genotype.</title>
        <authorList>
            <person name="Kolle M."/>
            <person name="Horta M.A.C."/>
            <person name="Nowrousian M."/>
            <person name="Ohm R.A."/>
            <person name="Benz J.P."/>
            <person name="Pilgard A."/>
        </authorList>
    </citation>
    <scope>NUCLEOTIDE SEQUENCE</scope>
    <source>
        <strain evidence="2">FPRL280</strain>
    </source>
</reference>
<sequence length="265" mass="30326">MYATIITRISISAILILRLHVVYNCNRKLSLGLCALFIAELSVECVILAKIFYNLQVIPVFILSQLSPQAVHSITGCIPGFIIPYAWAYWIPVLFFESILFILSAYKFLQYAREDTKSPYLMRVLLRDSIMYFGGALSAILINFVVWVLQIETLFVAFIPSLHIQKAARRHQYRARGRTQHRNRRAFVIDSMVVPEAEHGEERPDSAYEPDKEARDLFDALDAPTPIPLLPIHRRPPSDVPSDGFDSPICETPRELEEAHYFMAI</sequence>
<dbReference type="EMBL" id="JADOXO010000253">
    <property type="protein sequence ID" value="KAF9807955.1"/>
    <property type="molecule type" value="Genomic_DNA"/>
</dbReference>